<dbReference type="SUPFAM" id="SSF51556">
    <property type="entry name" value="Metallo-dependent hydrolases"/>
    <property type="match status" value="1"/>
</dbReference>
<dbReference type="InterPro" id="IPR006680">
    <property type="entry name" value="Amidohydro-rel"/>
</dbReference>
<dbReference type="InterPro" id="IPR032466">
    <property type="entry name" value="Metal_Hydrolase"/>
</dbReference>
<evidence type="ECO:0000313" key="4">
    <source>
        <dbReference type="Proteomes" id="UP000635828"/>
    </source>
</evidence>
<dbReference type="PANTHER" id="PTHR43569:SF2">
    <property type="entry name" value="AMIDOHYDROLASE-RELATED DOMAIN-CONTAINING PROTEIN"/>
    <property type="match status" value="1"/>
</dbReference>
<comment type="caution">
    <text evidence="3">The sequence shown here is derived from an EMBL/GenBank/DDBJ whole genome shotgun (WGS) entry which is preliminary data.</text>
</comment>
<dbReference type="Pfam" id="PF04909">
    <property type="entry name" value="Amidohydro_2"/>
    <property type="match status" value="1"/>
</dbReference>
<proteinExistence type="inferred from homology"/>
<dbReference type="Proteomes" id="UP000635828">
    <property type="component" value="Unassembled WGS sequence"/>
</dbReference>
<gene>
    <name evidence="3" type="ORF">H8S22_06870</name>
</gene>
<keyword evidence="4" id="KW-1185">Reference proteome</keyword>
<protein>
    <submittedName>
        <fullName evidence="3">Amidohydrolase family protein</fullName>
    </submittedName>
</protein>
<dbReference type="InterPro" id="IPR052350">
    <property type="entry name" value="Metallo-dep_Lactonases"/>
</dbReference>
<accession>A0ABR7FS95</accession>
<dbReference type="RefSeq" id="WP_024729339.1">
    <property type="nucleotide sequence ID" value="NZ_JACOOS010000006.1"/>
</dbReference>
<dbReference type="PANTHER" id="PTHR43569">
    <property type="entry name" value="AMIDOHYDROLASE"/>
    <property type="match status" value="1"/>
</dbReference>
<evidence type="ECO:0000313" key="3">
    <source>
        <dbReference type="EMBL" id="MBC5677341.1"/>
    </source>
</evidence>
<name>A0ABR7FS95_9FIRM</name>
<evidence type="ECO:0000259" key="2">
    <source>
        <dbReference type="Pfam" id="PF04909"/>
    </source>
</evidence>
<organism evidence="3 4">
    <name type="scientific">Anaerostipes hominis</name>
    <name type="common">ex Liu et al. 2021</name>
    <dbReference type="NCBI Taxonomy" id="2763018"/>
    <lineage>
        <taxon>Bacteria</taxon>
        <taxon>Bacillati</taxon>
        <taxon>Bacillota</taxon>
        <taxon>Clostridia</taxon>
        <taxon>Lachnospirales</taxon>
        <taxon>Lachnospiraceae</taxon>
        <taxon>Anaerostipes</taxon>
    </lineage>
</organism>
<reference evidence="3 4" key="1">
    <citation type="submission" date="2020-08" db="EMBL/GenBank/DDBJ databases">
        <title>Genome public.</title>
        <authorList>
            <person name="Liu C."/>
            <person name="Sun Q."/>
        </authorList>
    </citation>
    <scope>NUCLEOTIDE SEQUENCE [LARGE SCALE GENOMIC DNA]</scope>
    <source>
        <strain evidence="3 4">NSJ-7</strain>
    </source>
</reference>
<evidence type="ECO:0000256" key="1">
    <source>
        <dbReference type="ARBA" id="ARBA00038310"/>
    </source>
</evidence>
<comment type="similarity">
    <text evidence="1">Belongs to the metallo-dependent hydrolases superfamily.</text>
</comment>
<feature type="domain" description="Amidohydrolase-related" evidence="2">
    <location>
        <begin position="4"/>
        <end position="293"/>
    </location>
</feature>
<sequence>MKLIDTHLHLWNINEFSLPWLDGEGSVLKRNYSINDYSKDMAAGSDYEIEKAVYVEVDSADFEKERENQYALNLCRDSSNMVSAAIISGDLTKDQFKEYINAYRDIPQVKGVRQVLHVPSVKPGTCLSGQFIENVRYLGENDFLFEGCLRNEELHDLYQMAKQCPDTMIVLDHMGIADPDIISKPAPDAEELAYKRQWIKNLTLLAGLEHVVCKISGLNPAGEWNVDTLRPAVDIALDIFGEDRVMFASNYPVCNIATGLSPWIKSLDEITRERGEEFQKKLFYNNAKRIYHL</sequence>
<dbReference type="EMBL" id="JACOOS010000006">
    <property type="protein sequence ID" value="MBC5677341.1"/>
    <property type="molecule type" value="Genomic_DNA"/>
</dbReference>
<dbReference type="Gene3D" id="3.20.20.140">
    <property type="entry name" value="Metal-dependent hydrolases"/>
    <property type="match status" value="1"/>
</dbReference>